<organism evidence="3 4">
    <name type="scientific">Leptospira mayottensis 200901122</name>
    <dbReference type="NCBI Taxonomy" id="1193010"/>
    <lineage>
        <taxon>Bacteria</taxon>
        <taxon>Pseudomonadati</taxon>
        <taxon>Spirochaetota</taxon>
        <taxon>Spirochaetia</taxon>
        <taxon>Leptospirales</taxon>
        <taxon>Leptospiraceae</taxon>
        <taxon>Leptospira</taxon>
    </lineage>
</organism>
<keyword evidence="3" id="KW-0282">Flagellum</keyword>
<dbReference type="Proteomes" id="UP000001343">
    <property type="component" value="Unassembled WGS sequence"/>
</dbReference>
<evidence type="ECO:0000256" key="1">
    <source>
        <dbReference type="SAM" id="MobiDB-lite"/>
    </source>
</evidence>
<evidence type="ECO:0000313" key="4">
    <source>
        <dbReference type="Proteomes" id="UP000001343"/>
    </source>
</evidence>
<name>A0AA87SV31_9LEPT</name>
<evidence type="ECO:0000313" key="3">
    <source>
        <dbReference type="EMBL" id="EKR98560.1"/>
    </source>
</evidence>
<feature type="region of interest" description="Disordered" evidence="1">
    <location>
        <begin position="345"/>
        <end position="369"/>
    </location>
</feature>
<dbReference type="Gene3D" id="3.30.750.140">
    <property type="match status" value="1"/>
</dbReference>
<gene>
    <name evidence="3" type="primary">fliK</name>
    <name evidence="3" type="ORF">LEP1GSC125_1935</name>
</gene>
<dbReference type="Pfam" id="PF02120">
    <property type="entry name" value="Flg_hook"/>
    <property type="match status" value="1"/>
</dbReference>
<feature type="domain" description="Flagellar hook-length control protein-like C-terminal" evidence="2">
    <location>
        <begin position="422"/>
        <end position="494"/>
    </location>
</feature>
<keyword evidence="3" id="KW-0966">Cell projection</keyword>
<evidence type="ECO:0000259" key="2">
    <source>
        <dbReference type="Pfam" id="PF02120"/>
    </source>
</evidence>
<comment type="caution">
    <text evidence="3">The sequence shown here is derived from an EMBL/GenBank/DDBJ whole genome shotgun (WGS) entry which is preliminary data.</text>
</comment>
<dbReference type="CDD" id="cd17470">
    <property type="entry name" value="T3SS_Flik_C"/>
    <property type="match status" value="1"/>
</dbReference>
<sequence>MFPNREPCGDIFTHERKLEYKSRCNLKNLQGILRKIDFNTAECSMNISGDLSISEFKTERYAEAVPPRNLGGGLVRKNSFLDLMKTLQGSVQKGLDETLTEIQNTFPKTEDSAIQEENVESLINEKKTESMHTQEEVESEIGKISKEGEKELWAIEEAANVVALPWFLVAEEKPNEILDSEIESTVLDGLQAEITKEASVETLESKQPTPTSKLIENLFSKEESSFDVKGETSVSLEDPKEIQSRTSKKESLVREVESKLSESNKVISEISKFNETNIKEFQENGKGFSNKEISFKGVDETKTEVSKELILDLEKWKIDKDKKTDSYANLKTSGKEEIKTAILSQFSENSSGRSGQEQSFRSGGGDSYSSLVKGIGTPTVSGRELNTLGKDFSISKETNVLSKRDIQQNFQNLIRSARVQILENGRTEASIRMNPKDLGQMSLSISTDKDVVRGKLLVESDSVKQQLVAELASLKQDLKSNGLELESLVIEVKEREEAFAFNDESDKNGKDPHSFQAAFKEDDFKNSFYEEDELSYEEISSESHGFSEKTEGKSEKLLDLKV</sequence>
<feature type="region of interest" description="Disordered" evidence="1">
    <location>
        <begin position="539"/>
        <end position="562"/>
    </location>
</feature>
<dbReference type="EMBL" id="AKWM02000078">
    <property type="protein sequence ID" value="EKR98560.1"/>
    <property type="molecule type" value="Genomic_DNA"/>
</dbReference>
<feature type="compositionally biased region" description="Polar residues" evidence="1">
    <location>
        <begin position="345"/>
        <end position="361"/>
    </location>
</feature>
<feature type="compositionally biased region" description="Basic and acidic residues" evidence="1">
    <location>
        <begin position="545"/>
        <end position="562"/>
    </location>
</feature>
<accession>A0AA87SV31</accession>
<dbReference type="InterPro" id="IPR021136">
    <property type="entry name" value="Flagellar_hook_control-like_C"/>
</dbReference>
<keyword evidence="3" id="KW-0969">Cilium</keyword>
<proteinExistence type="predicted"/>
<dbReference type="AlphaFoldDB" id="A0AA87SV31"/>
<reference evidence="3 4" key="1">
    <citation type="journal article" date="2014" name="Int. J. Syst. Evol. Microbiol.">
        <title>Leptospira mayottensis sp. nov., a pathogenic species of the genus Leptospira isolated from humans.</title>
        <authorList>
            <person name="Bourhy P."/>
            <person name="Collet L."/>
            <person name="Brisse S."/>
            <person name="Picardeau M."/>
        </authorList>
    </citation>
    <scope>NUCLEOTIDE SEQUENCE [LARGE SCALE GENOMIC DNA]</scope>
    <source>
        <strain evidence="3 4">200901122</strain>
    </source>
</reference>
<dbReference type="InterPro" id="IPR038610">
    <property type="entry name" value="FliK-like_C_sf"/>
</dbReference>
<protein>
    <submittedName>
        <fullName evidence="3">Flagellar hook-length control protein FliK</fullName>
    </submittedName>
</protein>